<dbReference type="GO" id="GO:0006310">
    <property type="term" value="P:DNA recombination"/>
    <property type="evidence" value="ECO:0007669"/>
    <property type="project" value="UniProtKB-KW"/>
</dbReference>
<dbReference type="Gene3D" id="3.40.50.10190">
    <property type="entry name" value="BRCT domain"/>
    <property type="match status" value="2"/>
</dbReference>
<dbReference type="InterPro" id="IPR029710">
    <property type="entry name" value="LIG4"/>
</dbReference>
<evidence type="ECO:0000313" key="3">
    <source>
        <dbReference type="EMBL" id="KAH9315100.1"/>
    </source>
</evidence>
<organism evidence="3 4">
    <name type="scientific">Taxus chinensis</name>
    <name type="common">Chinese yew</name>
    <name type="synonym">Taxus wallichiana var. chinensis</name>
    <dbReference type="NCBI Taxonomy" id="29808"/>
    <lineage>
        <taxon>Eukaryota</taxon>
        <taxon>Viridiplantae</taxon>
        <taxon>Streptophyta</taxon>
        <taxon>Embryophyta</taxon>
        <taxon>Tracheophyta</taxon>
        <taxon>Spermatophyta</taxon>
        <taxon>Pinopsida</taxon>
        <taxon>Pinidae</taxon>
        <taxon>Conifers II</taxon>
        <taxon>Cupressales</taxon>
        <taxon>Taxaceae</taxon>
        <taxon>Taxus</taxon>
    </lineage>
</organism>
<protein>
    <recommendedName>
        <fullName evidence="2">BRCT domain-containing protein</fullName>
    </recommendedName>
</protein>
<gene>
    <name evidence="3" type="ORF">KI387_023727</name>
</gene>
<dbReference type="OMA" id="SHAWIED"/>
<evidence type="ECO:0000259" key="2">
    <source>
        <dbReference type="PROSITE" id="PS50172"/>
    </source>
</evidence>
<dbReference type="GO" id="GO:0006303">
    <property type="term" value="P:double-strand break repair via nonhomologous end joining"/>
    <property type="evidence" value="ECO:0007669"/>
    <property type="project" value="TreeGrafter"/>
</dbReference>
<feature type="domain" description="BRCT" evidence="2">
    <location>
        <begin position="290"/>
        <end position="365"/>
    </location>
</feature>
<dbReference type="SUPFAM" id="SSF50249">
    <property type="entry name" value="Nucleic acid-binding proteins"/>
    <property type="match status" value="1"/>
</dbReference>
<comment type="caution">
    <text evidence="3">The sequence shown here is derived from an EMBL/GenBank/DDBJ whole genome shotgun (WGS) entry which is preliminary data.</text>
</comment>
<dbReference type="GO" id="GO:0005524">
    <property type="term" value="F:ATP binding"/>
    <property type="evidence" value="ECO:0007669"/>
    <property type="project" value="InterPro"/>
</dbReference>
<feature type="domain" description="BRCT" evidence="2">
    <location>
        <begin position="101"/>
        <end position="190"/>
    </location>
</feature>
<dbReference type="PANTHER" id="PTHR45997:SF1">
    <property type="entry name" value="DNA LIGASE 4"/>
    <property type="match status" value="1"/>
</dbReference>
<name>A0AA38G420_TAXCH</name>
<dbReference type="SUPFAM" id="SSF52113">
    <property type="entry name" value="BRCT domain"/>
    <property type="match status" value="2"/>
</dbReference>
<dbReference type="SMART" id="SM00292">
    <property type="entry name" value="BRCT"/>
    <property type="match status" value="2"/>
</dbReference>
<accession>A0AA38G420</accession>
<dbReference type="PANTHER" id="PTHR45997">
    <property type="entry name" value="DNA LIGASE 4"/>
    <property type="match status" value="1"/>
</dbReference>
<dbReference type="GO" id="GO:0003910">
    <property type="term" value="F:DNA ligase (ATP) activity"/>
    <property type="evidence" value="ECO:0007669"/>
    <property type="project" value="InterPro"/>
</dbReference>
<keyword evidence="4" id="KW-1185">Reference proteome</keyword>
<evidence type="ECO:0000313" key="4">
    <source>
        <dbReference type="Proteomes" id="UP000824469"/>
    </source>
</evidence>
<dbReference type="GO" id="GO:0032807">
    <property type="term" value="C:DNA ligase IV complex"/>
    <property type="evidence" value="ECO:0007669"/>
    <property type="project" value="TreeGrafter"/>
</dbReference>
<reference evidence="3 4" key="1">
    <citation type="journal article" date="2021" name="Nat. Plants">
        <title>The Taxus genome provides insights into paclitaxel biosynthesis.</title>
        <authorList>
            <person name="Xiong X."/>
            <person name="Gou J."/>
            <person name="Liao Q."/>
            <person name="Li Y."/>
            <person name="Zhou Q."/>
            <person name="Bi G."/>
            <person name="Li C."/>
            <person name="Du R."/>
            <person name="Wang X."/>
            <person name="Sun T."/>
            <person name="Guo L."/>
            <person name="Liang H."/>
            <person name="Lu P."/>
            <person name="Wu Y."/>
            <person name="Zhang Z."/>
            <person name="Ro D.K."/>
            <person name="Shang Y."/>
            <person name="Huang S."/>
            <person name="Yan J."/>
        </authorList>
    </citation>
    <scope>NUCLEOTIDE SEQUENCE [LARGE SCALE GENOMIC DNA]</scope>
    <source>
        <strain evidence="3">Ta-2019</strain>
    </source>
</reference>
<dbReference type="InterPro" id="IPR001357">
    <property type="entry name" value="BRCT_dom"/>
</dbReference>
<dbReference type="InterPro" id="IPR036420">
    <property type="entry name" value="BRCT_dom_sf"/>
</dbReference>
<dbReference type="GO" id="GO:0006297">
    <property type="term" value="P:nucleotide-excision repair, DNA gap filling"/>
    <property type="evidence" value="ECO:0007669"/>
    <property type="project" value="TreeGrafter"/>
</dbReference>
<proteinExistence type="predicted"/>
<dbReference type="AlphaFoldDB" id="A0AA38G420"/>
<feature type="non-terminal residue" evidence="3">
    <location>
        <position position="1"/>
    </location>
</feature>
<sequence length="470" mass="53812">SVVVQVTSEKRVYPTSTFKAGWTFRFPRIVRVRYDKCWSESLYLREFEEMVQIARLNGNSLLSYHKYDPLIKVSKRRKRDHVQNNSVVLSHFQTSVLSGEGAHGHLDNMVFYICNMTKDVKKAKLFAQIQEYGGKIAMNLSQSVTHVIAAETEGIHCKIAKSSEFDVIHISWLISMLESKETLPILPRHYLYLSHKTAMTIKESVDEYGDPWFEPLEREDLFQIFQNMNRWCSSSKTSVLGKRVSLKFGRSWLWGFFHNFCIYFHKPIHSRNPDSQSMAMVSLRRLKLEVEMQGASTSDSLFGDTTHMVVYVPDDIKLSFKTIFHSLSEPQRQVVCTSNISIISHAWIEDCMIFGKRLDSGPYNLRSDEEQCILSSKSSEVKCSPYSIVEKEGIQSDTGNILDADNQRSSNKDKSGLGSFTAVACNEQQIQYSPRHNCELLEFERILSKDSAADVVENMSQILLGVPSNF</sequence>
<dbReference type="InterPro" id="IPR012340">
    <property type="entry name" value="NA-bd_OB-fold"/>
</dbReference>
<dbReference type="GO" id="GO:0003677">
    <property type="term" value="F:DNA binding"/>
    <property type="evidence" value="ECO:0007669"/>
    <property type="project" value="InterPro"/>
</dbReference>
<dbReference type="PROSITE" id="PS50172">
    <property type="entry name" value="BRCT"/>
    <property type="match status" value="2"/>
</dbReference>
<evidence type="ECO:0000256" key="1">
    <source>
        <dbReference type="ARBA" id="ARBA00023172"/>
    </source>
</evidence>
<dbReference type="Pfam" id="PF12738">
    <property type="entry name" value="PTCB-BRCT"/>
    <property type="match status" value="1"/>
</dbReference>
<dbReference type="EMBL" id="JAHRHJ020000005">
    <property type="protein sequence ID" value="KAH9315100.1"/>
    <property type="molecule type" value="Genomic_DNA"/>
</dbReference>
<dbReference type="Proteomes" id="UP000824469">
    <property type="component" value="Unassembled WGS sequence"/>
</dbReference>
<dbReference type="Gene3D" id="2.40.50.140">
    <property type="entry name" value="Nucleic acid-binding proteins"/>
    <property type="match status" value="1"/>
</dbReference>
<keyword evidence="1" id="KW-0233">DNA recombination</keyword>